<evidence type="ECO:0000256" key="3">
    <source>
        <dbReference type="ARBA" id="ARBA00022989"/>
    </source>
</evidence>
<evidence type="ECO:0000256" key="2">
    <source>
        <dbReference type="ARBA" id="ARBA00022692"/>
    </source>
</evidence>
<dbReference type="GO" id="GO:0016020">
    <property type="term" value="C:membrane"/>
    <property type="evidence" value="ECO:0007669"/>
    <property type="project" value="UniProtKB-SubCell"/>
</dbReference>
<evidence type="ECO:0000313" key="9">
    <source>
        <dbReference type="EMBL" id="GAD99572.1"/>
    </source>
</evidence>
<comment type="similarity">
    <text evidence="5">Belongs to the SAT4 family.</text>
</comment>
<feature type="region of interest" description="Disordered" evidence="6">
    <location>
        <begin position="421"/>
        <end position="446"/>
    </location>
</feature>
<proteinExistence type="inferred from homology"/>
<dbReference type="AlphaFoldDB" id="V5GF42"/>
<comment type="caution">
    <text evidence="9">The sequence shown here is derived from an EMBL/GenBank/DDBJ whole genome shotgun (WGS) entry which is preliminary data.</text>
</comment>
<feature type="compositionally biased region" description="Polar residues" evidence="6">
    <location>
        <begin position="427"/>
        <end position="437"/>
    </location>
</feature>
<keyword evidence="10" id="KW-1185">Reference proteome</keyword>
<evidence type="ECO:0000256" key="5">
    <source>
        <dbReference type="ARBA" id="ARBA00038359"/>
    </source>
</evidence>
<dbReference type="EMBL" id="BAUL01000304">
    <property type="protein sequence ID" value="GAD99572.1"/>
    <property type="molecule type" value="Genomic_DNA"/>
</dbReference>
<comment type="subcellular location">
    <subcellularLocation>
        <location evidence="1">Membrane</location>
        <topology evidence="1">Multi-pass membrane protein</topology>
    </subcellularLocation>
</comment>
<dbReference type="InterPro" id="IPR049326">
    <property type="entry name" value="Rhodopsin_dom_fungi"/>
</dbReference>
<evidence type="ECO:0000256" key="7">
    <source>
        <dbReference type="SAM" id="Phobius"/>
    </source>
</evidence>
<feature type="transmembrane region" description="Helical" evidence="7">
    <location>
        <begin position="61"/>
        <end position="85"/>
    </location>
</feature>
<keyword evidence="3 7" id="KW-1133">Transmembrane helix</keyword>
<dbReference type="PANTHER" id="PTHR33048:SF129">
    <property type="entry name" value="INTEGRAL MEMBRANE PROTEIN-RELATED"/>
    <property type="match status" value="1"/>
</dbReference>
<feature type="transmembrane region" description="Helical" evidence="7">
    <location>
        <begin position="139"/>
        <end position="161"/>
    </location>
</feature>
<evidence type="ECO:0000256" key="4">
    <source>
        <dbReference type="ARBA" id="ARBA00023136"/>
    </source>
</evidence>
<keyword evidence="4 7" id="KW-0472">Membrane</keyword>
<dbReference type="eggNOG" id="ENOG502RN02">
    <property type="taxonomic scope" value="Eukaryota"/>
</dbReference>
<sequence length="446" mass="51095">MDIPHPSEGDVNIGTNIFRVCWVLTGIVGVVLIFRFSMKAWIRWALPQVSAPERVWGIEDLIFFVGYCIDLLHMTLIQLSYQWGLGRHFYYLTPVERQQSMRYDFASQPSAVAAAMVSRTGMMWFLYQCFSASDRRLRLSIVISMIIQVVVNSVTIVQIVVQCGPNPYRPADRTKYFHYMWDPLPADGSVKCQSPDVQTTVGFVQGGFNTTIDFFLGVIAAFELWQFFIQTLHRNPNVSVWTQFKRLNSSVRSRRIWQTISLSVPLFLSGAASIVKTYLLKSLGDRSDFTYNIVNFILWVKIENYSILIATCAPVIRLFLRTFVDNRREGRYPGYPWSRSHSSKDNEVEMDRKIKSRNGRTFRETSIFATPVYRDKTDLEWDHCSDRSESRIMASPPANMGTLRNGQVTVKTDIVVEVDDEDEGAVSVTSPSRQSGRSGHRDVFDC</sequence>
<name>V5GF42_BYSSN</name>
<dbReference type="PANTHER" id="PTHR33048">
    <property type="entry name" value="PTH11-LIKE INTEGRAL MEMBRANE PROTEIN (AFU_ORTHOLOGUE AFUA_5G11245)"/>
    <property type="match status" value="1"/>
</dbReference>
<reference evidence="10" key="1">
    <citation type="journal article" date="2014" name="Genome Announc.">
        <title>Draft genome sequence of the formaldehyde-resistant fungus Byssochlamys spectabilis No. 5 (anamorph Paecilomyces variotii No. 5) (NBRC109023).</title>
        <authorList>
            <person name="Oka T."/>
            <person name="Ekino K."/>
            <person name="Fukuda K."/>
            <person name="Nomura Y."/>
        </authorList>
    </citation>
    <scope>NUCLEOTIDE SEQUENCE [LARGE SCALE GENOMIC DNA]</scope>
    <source>
        <strain evidence="10">No. 5 / NBRC 109023</strain>
    </source>
</reference>
<dbReference type="InterPro" id="IPR052337">
    <property type="entry name" value="SAT4-like"/>
</dbReference>
<evidence type="ECO:0000259" key="8">
    <source>
        <dbReference type="Pfam" id="PF20684"/>
    </source>
</evidence>
<dbReference type="InParanoid" id="V5GF42"/>
<dbReference type="Proteomes" id="UP000018001">
    <property type="component" value="Unassembled WGS sequence"/>
</dbReference>
<protein>
    <recommendedName>
        <fullName evidence="8">Rhodopsin domain-containing protein</fullName>
    </recommendedName>
</protein>
<evidence type="ECO:0000256" key="1">
    <source>
        <dbReference type="ARBA" id="ARBA00004141"/>
    </source>
</evidence>
<dbReference type="HOGENOM" id="CLU_050086_0_0_1"/>
<feature type="transmembrane region" description="Helical" evidence="7">
    <location>
        <begin position="105"/>
        <end position="127"/>
    </location>
</feature>
<feature type="domain" description="Rhodopsin" evidence="8">
    <location>
        <begin position="54"/>
        <end position="227"/>
    </location>
</feature>
<gene>
    <name evidence="9" type="ORF">PVAR5_8288</name>
</gene>
<accession>V5GF42</accession>
<dbReference type="Pfam" id="PF20684">
    <property type="entry name" value="Fung_rhodopsin"/>
    <property type="match status" value="1"/>
</dbReference>
<evidence type="ECO:0000256" key="6">
    <source>
        <dbReference type="SAM" id="MobiDB-lite"/>
    </source>
</evidence>
<feature type="transmembrane region" description="Helical" evidence="7">
    <location>
        <begin position="17"/>
        <end position="36"/>
    </location>
</feature>
<evidence type="ECO:0000313" key="10">
    <source>
        <dbReference type="Proteomes" id="UP000018001"/>
    </source>
</evidence>
<organism evidence="9 10">
    <name type="scientific">Byssochlamys spectabilis (strain No. 5 / NBRC 109023)</name>
    <name type="common">Paecilomyces variotii</name>
    <dbReference type="NCBI Taxonomy" id="1356009"/>
    <lineage>
        <taxon>Eukaryota</taxon>
        <taxon>Fungi</taxon>
        <taxon>Dikarya</taxon>
        <taxon>Ascomycota</taxon>
        <taxon>Pezizomycotina</taxon>
        <taxon>Eurotiomycetes</taxon>
        <taxon>Eurotiomycetidae</taxon>
        <taxon>Eurotiales</taxon>
        <taxon>Thermoascaceae</taxon>
        <taxon>Paecilomyces</taxon>
    </lineage>
</organism>
<dbReference type="OrthoDB" id="5429740at2759"/>
<keyword evidence="2 7" id="KW-0812">Transmembrane</keyword>